<keyword evidence="11" id="KW-1185">Reference proteome</keyword>
<accession>A0A3D8Y4R1</accession>
<feature type="transmembrane region" description="Helical" evidence="8">
    <location>
        <begin position="9"/>
        <end position="27"/>
    </location>
</feature>
<organism evidence="10 11">
    <name type="scientific">Dyadobacter luteus</name>
    <dbReference type="NCBI Taxonomy" id="2259619"/>
    <lineage>
        <taxon>Bacteria</taxon>
        <taxon>Pseudomonadati</taxon>
        <taxon>Bacteroidota</taxon>
        <taxon>Cytophagia</taxon>
        <taxon>Cytophagales</taxon>
        <taxon>Spirosomataceae</taxon>
        <taxon>Dyadobacter</taxon>
    </lineage>
</organism>
<evidence type="ECO:0000256" key="1">
    <source>
        <dbReference type="ARBA" id="ARBA00022553"/>
    </source>
</evidence>
<keyword evidence="7" id="KW-0175">Coiled coil</keyword>
<dbReference type="SUPFAM" id="SSF55874">
    <property type="entry name" value="ATPase domain of HSP90 chaperone/DNA topoisomerase II/histidine kinase"/>
    <property type="match status" value="1"/>
</dbReference>
<keyword evidence="2" id="KW-0808">Transferase</keyword>
<keyword evidence="6" id="KW-0902">Two-component regulatory system</keyword>
<keyword evidence="8" id="KW-0812">Transmembrane</keyword>
<keyword evidence="3" id="KW-0547">Nucleotide-binding</keyword>
<dbReference type="InterPro" id="IPR003594">
    <property type="entry name" value="HATPase_dom"/>
</dbReference>
<feature type="domain" description="Histidine kinase" evidence="9">
    <location>
        <begin position="228"/>
        <end position="428"/>
    </location>
</feature>
<gene>
    <name evidence="10" type="ORF">DSL64_25840</name>
</gene>
<keyword evidence="5" id="KW-0067">ATP-binding</keyword>
<evidence type="ECO:0000313" key="11">
    <source>
        <dbReference type="Proteomes" id="UP000256373"/>
    </source>
</evidence>
<evidence type="ECO:0000256" key="5">
    <source>
        <dbReference type="ARBA" id="ARBA00022840"/>
    </source>
</evidence>
<evidence type="ECO:0000313" key="10">
    <source>
        <dbReference type="EMBL" id="REA56787.1"/>
    </source>
</evidence>
<reference evidence="10 11" key="1">
    <citation type="submission" date="2018-07" db="EMBL/GenBank/DDBJ databases">
        <title>Dyadobacter roseus sp. nov., isolated from rose rhizosphere soil.</title>
        <authorList>
            <person name="Chen L."/>
        </authorList>
    </citation>
    <scope>NUCLEOTIDE SEQUENCE [LARGE SCALE GENOMIC DNA]</scope>
    <source>
        <strain evidence="10 11">RS19</strain>
    </source>
</reference>
<evidence type="ECO:0000256" key="6">
    <source>
        <dbReference type="ARBA" id="ARBA00023012"/>
    </source>
</evidence>
<comment type="caution">
    <text evidence="10">The sequence shown here is derived from an EMBL/GenBank/DDBJ whole genome shotgun (WGS) entry which is preliminary data.</text>
</comment>
<dbReference type="Gene3D" id="3.30.565.10">
    <property type="entry name" value="Histidine kinase-like ATPase, C-terminal domain"/>
    <property type="match status" value="1"/>
</dbReference>
<dbReference type="InterPro" id="IPR005467">
    <property type="entry name" value="His_kinase_dom"/>
</dbReference>
<dbReference type="SMART" id="SM00387">
    <property type="entry name" value="HATPase_c"/>
    <property type="match status" value="1"/>
</dbReference>
<keyword evidence="4 10" id="KW-0418">Kinase</keyword>
<dbReference type="GO" id="GO:0005524">
    <property type="term" value="F:ATP binding"/>
    <property type="evidence" value="ECO:0007669"/>
    <property type="project" value="UniProtKB-KW"/>
</dbReference>
<protein>
    <submittedName>
        <fullName evidence="10">Histidine kinase</fullName>
    </submittedName>
</protein>
<dbReference type="GO" id="GO:0000160">
    <property type="term" value="P:phosphorelay signal transduction system"/>
    <property type="evidence" value="ECO:0007669"/>
    <property type="project" value="UniProtKB-KW"/>
</dbReference>
<dbReference type="Pfam" id="PF02518">
    <property type="entry name" value="HATPase_c"/>
    <property type="match status" value="1"/>
</dbReference>
<evidence type="ECO:0000256" key="7">
    <source>
        <dbReference type="SAM" id="Coils"/>
    </source>
</evidence>
<name>A0A3D8Y4R1_9BACT</name>
<dbReference type="PROSITE" id="PS50109">
    <property type="entry name" value="HIS_KIN"/>
    <property type="match status" value="1"/>
</dbReference>
<sequence length="428" mass="48680">MRWSTRTQYIVYILLLHLVLIFLVYKILFHDKILFIGSELFLFSSILLSVRIYQNFNRPHEFVKSGIEAIREKDFTIKFVNTGNGEVDSLIEVYNLMIDQLREERVRLQEKHFLLERLIAASPIAIVILDFDGKIESVNTEGKVLLHMGESVYKGLIPRQTGSEILSRAGEMKDGESKIIRPSGVATYKVQRSHFMDQGFRRSFLMIEELTAEMYESEKKAYGKVIRMMAHEVNNTLGATDSIIQTARHMLDAEEFVELNEALRISSERNRKLTYFMRNFADVVRLPLPAFASVNLSVLVRDVTVFMQSFGMENGVAIQTNSLANVVVQADLAQLEQVLVNVIRNAVQACRPGNSVGISLSENELVIANNGKPITEEEADHLFNPFYSSKPDGQGIGLTLSREILVNHGFRFSLKTNTEGWTEFRIGF</sequence>
<dbReference type="PANTHER" id="PTHR43065:SF10">
    <property type="entry name" value="PEROXIDE STRESS-ACTIVATED HISTIDINE KINASE MAK3"/>
    <property type="match status" value="1"/>
</dbReference>
<dbReference type="InterPro" id="IPR036890">
    <property type="entry name" value="HATPase_C_sf"/>
</dbReference>
<dbReference type="GO" id="GO:0016301">
    <property type="term" value="F:kinase activity"/>
    <property type="evidence" value="ECO:0007669"/>
    <property type="project" value="UniProtKB-KW"/>
</dbReference>
<keyword evidence="1" id="KW-0597">Phosphoprotein</keyword>
<feature type="coiled-coil region" evidence="7">
    <location>
        <begin position="91"/>
        <end position="118"/>
    </location>
</feature>
<dbReference type="AlphaFoldDB" id="A0A3D8Y4R1"/>
<evidence type="ECO:0000256" key="8">
    <source>
        <dbReference type="SAM" id="Phobius"/>
    </source>
</evidence>
<dbReference type="Proteomes" id="UP000256373">
    <property type="component" value="Unassembled WGS sequence"/>
</dbReference>
<dbReference type="EMBL" id="QNUL01000034">
    <property type="protein sequence ID" value="REA56787.1"/>
    <property type="molecule type" value="Genomic_DNA"/>
</dbReference>
<dbReference type="OrthoDB" id="1931120at2"/>
<evidence type="ECO:0000259" key="9">
    <source>
        <dbReference type="PROSITE" id="PS50109"/>
    </source>
</evidence>
<proteinExistence type="predicted"/>
<keyword evidence="8" id="KW-1133">Transmembrane helix</keyword>
<evidence type="ECO:0000256" key="2">
    <source>
        <dbReference type="ARBA" id="ARBA00022679"/>
    </source>
</evidence>
<dbReference type="RefSeq" id="WP_115833855.1">
    <property type="nucleotide sequence ID" value="NZ_QNUL01000034.1"/>
</dbReference>
<evidence type="ECO:0000256" key="4">
    <source>
        <dbReference type="ARBA" id="ARBA00022777"/>
    </source>
</evidence>
<evidence type="ECO:0000256" key="3">
    <source>
        <dbReference type="ARBA" id="ARBA00022741"/>
    </source>
</evidence>
<keyword evidence="8" id="KW-0472">Membrane</keyword>
<dbReference type="PANTHER" id="PTHR43065">
    <property type="entry name" value="SENSOR HISTIDINE KINASE"/>
    <property type="match status" value="1"/>
</dbReference>